<dbReference type="GO" id="GO:0047545">
    <property type="term" value="F:(S)-2-hydroxyglutarate dehydrogenase activity"/>
    <property type="evidence" value="ECO:0007669"/>
    <property type="project" value="UniProtKB-EC"/>
</dbReference>
<dbReference type="GeneID" id="63801658"/>
<evidence type="ECO:0000256" key="8">
    <source>
        <dbReference type="ARBA" id="ARBA00041137"/>
    </source>
</evidence>
<keyword evidence="3" id="KW-0274">FAD</keyword>
<dbReference type="SUPFAM" id="SSF51905">
    <property type="entry name" value="FAD/NAD(P)-binding domain"/>
    <property type="match status" value="1"/>
</dbReference>
<dbReference type="AlphaFoldDB" id="A0A1Y1WKR9"/>
<dbReference type="PANTHER" id="PTHR43104">
    <property type="entry name" value="L-2-HYDROXYGLUTARATE DEHYDROGENASE, MITOCHONDRIAL"/>
    <property type="match status" value="1"/>
</dbReference>
<evidence type="ECO:0000256" key="6">
    <source>
        <dbReference type="ARBA" id="ARBA00037941"/>
    </source>
</evidence>
<protein>
    <recommendedName>
        <fullName evidence="8">L-2-hydroxyglutarate dehydrogenase, mitochondrial</fullName>
        <ecNumber evidence="7">1.1.99.2</ecNumber>
    </recommendedName>
</protein>
<dbReference type="EC" id="1.1.99.2" evidence="7"/>
<reference evidence="10 11" key="1">
    <citation type="submission" date="2016-07" db="EMBL/GenBank/DDBJ databases">
        <title>Pervasive Adenine N6-methylation of Active Genes in Fungi.</title>
        <authorList>
            <consortium name="DOE Joint Genome Institute"/>
            <person name="Mondo S.J."/>
            <person name="Dannebaum R.O."/>
            <person name="Kuo R.C."/>
            <person name="Labutti K."/>
            <person name="Haridas S."/>
            <person name="Kuo A."/>
            <person name="Salamov A."/>
            <person name="Ahrendt S.R."/>
            <person name="Lipzen A."/>
            <person name="Sullivan W."/>
            <person name="Andreopoulos W.B."/>
            <person name="Clum A."/>
            <person name="Lindquist E."/>
            <person name="Daum C."/>
            <person name="Ramamoorthy G.K."/>
            <person name="Gryganskyi A."/>
            <person name="Culley D."/>
            <person name="Magnuson J.K."/>
            <person name="James T.Y."/>
            <person name="O'Malley M.A."/>
            <person name="Stajich J.E."/>
            <person name="Spatafora J.W."/>
            <person name="Visel A."/>
            <person name="Grigoriev I.V."/>
        </authorList>
    </citation>
    <scope>NUCLEOTIDE SEQUENCE [LARGE SCALE GENOMIC DNA]</scope>
    <source>
        <strain evidence="10 11">ATCC 12442</strain>
    </source>
</reference>
<evidence type="ECO:0000256" key="5">
    <source>
        <dbReference type="ARBA" id="ARBA00036066"/>
    </source>
</evidence>
<organism evidence="10 11">
    <name type="scientific">Linderina pennispora</name>
    <dbReference type="NCBI Taxonomy" id="61395"/>
    <lineage>
        <taxon>Eukaryota</taxon>
        <taxon>Fungi</taxon>
        <taxon>Fungi incertae sedis</taxon>
        <taxon>Zoopagomycota</taxon>
        <taxon>Kickxellomycotina</taxon>
        <taxon>Kickxellomycetes</taxon>
        <taxon>Kickxellales</taxon>
        <taxon>Kickxellaceae</taxon>
        <taxon>Linderina</taxon>
    </lineage>
</organism>
<proteinExistence type="inferred from homology"/>
<dbReference type="OrthoDB" id="498204at2759"/>
<keyword evidence="2" id="KW-0285">Flavoprotein</keyword>
<evidence type="ECO:0000256" key="7">
    <source>
        <dbReference type="ARBA" id="ARBA00038878"/>
    </source>
</evidence>
<feature type="domain" description="FAD dependent oxidoreductase" evidence="9">
    <location>
        <begin position="5"/>
        <end position="366"/>
    </location>
</feature>
<evidence type="ECO:0000313" key="11">
    <source>
        <dbReference type="Proteomes" id="UP000193922"/>
    </source>
</evidence>
<keyword evidence="11" id="KW-1185">Reference proteome</keyword>
<dbReference type="Pfam" id="PF01266">
    <property type="entry name" value="DAO"/>
    <property type="match status" value="1"/>
</dbReference>
<evidence type="ECO:0000313" key="10">
    <source>
        <dbReference type="EMBL" id="ORX73684.1"/>
    </source>
</evidence>
<comment type="catalytic activity">
    <reaction evidence="5">
        <text>(S)-2-hydroxyglutarate + A = 2-oxoglutarate + AH2</text>
        <dbReference type="Rhea" id="RHEA:21252"/>
        <dbReference type="ChEBI" id="CHEBI:13193"/>
        <dbReference type="ChEBI" id="CHEBI:16782"/>
        <dbReference type="ChEBI" id="CHEBI:16810"/>
        <dbReference type="ChEBI" id="CHEBI:17499"/>
        <dbReference type="EC" id="1.1.99.2"/>
    </reaction>
</comment>
<comment type="caution">
    <text evidence="10">The sequence shown here is derived from an EMBL/GenBank/DDBJ whole genome shotgun (WGS) entry which is preliminary data.</text>
</comment>
<keyword evidence="4" id="KW-0560">Oxidoreductase</keyword>
<comment type="similarity">
    <text evidence="6">Belongs to the L2HGDH family.</text>
</comment>
<evidence type="ECO:0000256" key="2">
    <source>
        <dbReference type="ARBA" id="ARBA00022630"/>
    </source>
</evidence>
<dbReference type="Gene3D" id="3.30.9.10">
    <property type="entry name" value="D-Amino Acid Oxidase, subunit A, domain 2"/>
    <property type="match status" value="1"/>
</dbReference>
<evidence type="ECO:0000256" key="3">
    <source>
        <dbReference type="ARBA" id="ARBA00022827"/>
    </source>
</evidence>
<dbReference type="InterPro" id="IPR006076">
    <property type="entry name" value="FAD-dep_OxRdtase"/>
</dbReference>
<comment type="cofactor">
    <cofactor evidence="1">
        <name>FAD</name>
        <dbReference type="ChEBI" id="CHEBI:57692"/>
    </cofactor>
</comment>
<evidence type="ECO:0000259" key="9">
    <source>
        <dbReference type="Pfam" id="PF01266"/>
    </source>
</evidence>
<dbReference type="Gene3D" id="3.50.50.60">
    <property type="entry name" value="FAD/NAD(P)-binding domain"/>
    <property type="match status" value="1"/>
</dbReference>
<accession>A0A1Y1WKR9</accession>
<dbReference type="RefSeq" id="XP_040746895.1">
    <property type="nucleotide sequence ID" value="XM_040885010.1"/>
</dbReference>
<dbReference type="InterPro" id="IPR036188">
    <property type="entry name" value="FAD/NAD-bd_sf"/>
</dbReference>
<evidence type="ECO:0000256" key="1">
    <source>
        <dbReference type="ARBA" id="ARBA00001974"/>
    </source>
</evidence>
<dbReference type="Proteomes" id="UP000193922">
    <property type="component" value="Unassembled WGS sequence"/>
</dbReference>
<dbReference type="STRING" id="61395.A0A1Y1WKR9"/>
<gene>
    <name evidence="10" type="ORF">DL89DRAFT_242536</name>
</gene>
<dbReference type="PANTHER" id="PTHR43104:SF4">
    <property type="entry name" value="L-2-HYDROXYGLUTARATE DEHYDROGENASE, MITOCHONDRIAL"/>
    <property type="match status" value="1"/>
</dbReference>
<dbReference type="EMBL" id="MCFD01000001">
    <property type="protein sequence ID" value="ORX73684.1"/>
    <property type="molecule type" value="Genomic_DNA"/>
</dbReference>
<name>A0A1Y1WKR9_9FUNG</name>
<evidence type="ECO:0000256" key="4">
    <source>
        <dbReference type="ARBA" id="ARBA00023002"/>
    </source>
</evidence>
<sequence>MMQVDHLVIGGGAVGLAVGSRLSRRPGTSTLVVEKNKQFGMETSSRNSEVIHAGIYYPKDSLKTKLCIRGKSLLYEYCDKHQVPYTRVGKWVVAQDEPQTQYLHALAMHCADLGVPTELIGSAELRSEPSVRAHAALASPTTGIIDAHAYMGRLHADVLSNGSDFVPLTEVTAIARGLDHYRVLVRTHDPDAPVMGVQAKVPACGPIRIAGMAGGDGWRQKYRLHFAKGRYYTYSGSQIRVSRLIYPVPDKHITSLGTHLTVDMGGGIRFGPDLEWIESNTDYDMRGGASLDQVRQAVAEYLPGIRTEDLSLGYTGIRPKLQPPGGRFHDFVVSEETGAGMPGFVNLVGIESPGLTSSLAIAEMVERLVY</sequence>